<dbReference type="InterPro" id="IPR000184">
    <property type="entry name" value="Bac_surfAg_D15"/>
</dbReference>
<proteinExistence type="predicted"/>
<gene>
    <name evidence="5" type="ORF">Syun_002408</name>
</gene>
<dbReference type="AlphaFoldDB" id="A0AAP0LGI3"/>
<dbReference type="GO" id="GO:0009658">
    <property type="term" value="P:chloroplast organization"/>
    <property type="evidence" value="ECO:0007669"/>
    <property type="project" value="TreeGrafter"/>
</dbReference>
<dbReference type="Pfam" id="PF01103">
    <property type="entry name" value="Omp85"/>
    <property type="match status" value="1"/>
</dbReference>
<keyword evidence="1" id="KW-0934">Plastid</keyword>
<evidence type="ECO:0000313" key="5">
    <source>
        <dbReference type="EMBL" id="KAK9170268.1"/>
    </source>
</evidence>
<evidence type="ECO:0000256" key="2">
    <source>
        <dbReference type="ARBA" id="ARBA00023136"/>
    </source>
</evidence>
<keyword evidence="6" id="KW-1185">Reference proteome</keyword>
<dbReference type="Gene3D" id="2.40.160.50">
    <property type="entry name" value="membrane protein fhac: a member of the omp85/tpsb transporter family"/>
    <property type="match status" value="1"/>
</dbReference>
<organism evidence="5 6">
    <name type="scientific">Stephania yunnanensis</name>
    <dbReference type="NCBI Taxonomy" id="152371"/>
    <lineage>
        <taxon>Eukaryota</taxon>
        <taxon>Viridiplantae</taxon>
        <taxon>Streptophyta</taxon>
        <taxon>Embryophyta</taxon>
        <taxon>Tracheophyta</taxon>
        <taxon>Spermatophyta</taxon>
        <taxon>Magnoliopsida</taxon>
        <taxon>Ranunculales</taxon>
        <taxon>Menispermaceae</taxon>
        <taxon>Menispermoideae</taxon>
        <taxon>Cissampelideae</taxon>
        <taxon>Stephania</taxon>
    </lineage>
</organism>
<name>A0AAP0LGI3_9MAGN</name>
<keyword evidence="1" id="KW-1002">Plastid outer membrane</keyword>
<dbReference type="PANTHER" id="PTHR12815">
    <property type="entry name" value="SORTING AND ASSEMBLY MACHINERY SAMM50 PROTEIN FAMILY MEMBER"/>
    <property type="match status" value="1"/>
</dbReference>
<evidence type="ECO:0000256" key="1">
    <source>
        <dbReference type="ARBA" id="ARBA00022805"/>
    </source>
</evidence>
<dbReference type="InterPro" id="IPR039910">
    <property type="entry name" value="D15-like"/>
</dbReference>
<evidence type="ECO:0000256" key="3">
    <source>
        <dbReference type="ARBA" id="ARBA00024013"/>
    </source>
</evidence>
<feature type="domain" description="Bacterial surface antigen (D15)" evidence="4">
    <location>
        <begin position="87"/>
        <end position="390"/>
    </location>
</feature>
<keyword evidence="2" id="KW-0472">Membrane</keyword>
<protein>
    <recommendedName>
        <fullName evidence="4">Bacterial surface antigen (D15) domain-containing protein</fullName>
    </recommendedName>
</protein>
<dbReference type="Proteomes" id="UP001420932">
    <property type="component" value="Unassembled WGS sequence"/>
</dbReference>
<evidence type="ECO:0000259" key="4">
    <source>
        <dbReference type="Pfam" id="PF01103"/>
    </source>
</evidence>
<sequence length="427" mass="46009">MKTKPKGEVKFTRYVPNPPLKLFLVFHGCAGDGLMGAQKSIHAGKAKIDVNVDFTHKLCAALMLPSFRYSSDPLSLVIGSLCIKHPNLFGGREKLDLSWNRGLNDSNVLIAYRRPRPGWLSQQSFVVQHSVTPEIGVHGSPIDNFSRSGSGGVNLCRYSVGVDLNEPASSHWKSTTSIKLEHIRPVDDVGRPISRDLEGFPVTCSGNYHDSMVVLKQESRYAKANESSFSQLSIQIEQGIPVLSKWLIFNRFKFVATRGMKLGPAFLLTSVTGGSSVGDMAPHQAFAIGGLGSVRGYGEGAVGSGRSCLVMNSELTFPLNKGLEGAIFFDSGTDLGSGHHVPGNPALRQGKPGSGIGLGYGLRMNSPVGQFQIDYAINAFHQKTVYFGISNAEAQSEETISSFMLKSHPCIPRFMSSVAAGAKCFPA</sequence>
<comment type="caution">
    <text evidence="5">The sequence shown here is derived from an EMBL/GenBank/DDBJ whole genome shotgun (WGS) entry which is preliminary data.</text>
</comment>
<dbReference type="GO" id="GO:0009793">
    <property type="term" value="P:embryo development ending in seed dormancy"/>
    <property type="evidence" value="ECO:0007669"/>
    <property type="project" value="TreeGrafter"/>
</dbReference>
<accession>A0AAP0LGI3</accession>
<comment type="subcellular location">
    <subcellularLocation>
        <location evidence="3">Plastid</location>
        <location evidence="3">Chloroplast outer membrane</location>
    </subcellularLocation>
</comment>
<dbReference type="EMBL" id="JBBNAF010000001">
    <property type="protein sequence ID" value="KAK9170268.1"/>
    <property type="molecule type" value="Genomic_DNA"/>
</dbReference>
<dbReference type="FunFam" id="2.40.160.50:FF:000007">
    <property type="entry name" value="Outer envelope protein 80, chloroplastic"/>
    <property type="match status" value="1"/>
</dbReference>
<reference evidence="5 6" key="1">
    <citation type="submission" date="2024-01" db="EMBL/GenBank/DDBJ databases">
        <title>Genome assemblies of Stephania.</title>
        <authorList>
            <person name="Yang L."/>
        </authorList>
    </citation>
    <scope>NUCLEOTIDE SEQUENCE [LARGE SCALE GENOMIC DNA]</scope>
    <source>
        <strain evidence="5">YNDBR</strain>
        <tissue evidence="5">Leaf</tissue>
    </source>
</reference>
<dbReference type="GO" id="GO:0009707">
    <property type="term" value="C:chloroplast outer membrane"/>
    <property type="evidence" value="ECO:0007669"/>
    <property type="project" value="UniProtKB-SubCell"/>
</dbReference>
<dbReference type="PANTHER" id="PTHR12815:SF40">
    <property type="entry name" value="OUTER ENVELOPE PROTEIN 36, CHLOROPLASTIC-RELATED"/>
    <property type="match status" value="1"/>
</dbReference>
<evidence type="ECO:0000313" key="6">
    <source>
        <dbReference type="Proteomes" id="UP001420932"/>
    </source>
</evidence>